<evidence type="ECO:0000313" key="8">
    <source>
        <dbReference type="EMBL" id="MBK5896295.1"/>
    </source>
</evidence>
<dbReference type="PROSITE" id="PS50111">
    <property type="entry name" value="CHEMOTAXIS_TRANSDUC_2"/>
    <property type="match status" value="1"/>
</dbReference>
<reference evidence="8 9" key="1">
    <citation type="submission" date="2021-01" db="EMBL/GenBank/DDBJ databases">
        <title>Isolation and description of Catonella massiliensis sp. nov., a novel Catonella species, isolated from a stable periodontitis subject.</title>
        <authorList>
            <person name="Antezack A."/>
            <person name="Boxberger M."/>
            <person name="La Scola B."/>
            <person name="Monnet-Corti V."/>
        </authorList>
    </citation>
    <scope>NUCLEOTIDE SEQUENCE [LARGE SCALE GENOMIC DNA]</scope>
    <source>
        <strain evidence="8 9">Marseille-Q4567</strain>
    </source>
</reference>
<feature type="region of interest" description="Disordered" evidence="4">
    <location>
        <begin position="416"/>
        <end position="436"/>
    </location>
</feature>
<dbReference type="SMART" id="SM00283">
    <property type="entry name" value="MA"/>
    <property type="match status" value="1"/>
</dbReference>
<comment type="similarity">
    <text evidence="2">Belongs to the methyl-accepting chemotaxis (MCP) protein family.</text>
</comment>
<name>A0ABS1IWV5_9FIRM</name>
<evidence type="ECO:0000256" key="4">
    <source>
        <dbReference type="SAM" id="MobiDB-lite"/>
    </source>
</evidence>
<dbReference type="PANTHER" id="PTHR32089:SF112">
    <property type="entry name" value="LYSOZYME-LIKE PROTEIN-RELATED"/>
    <property type="match status" value="1"/>
</dbReference>
<accession>A0ABS1IWV5</accession>
<evidence type="ECO:0000259" key="6">
    <source>
        <dbReference type="PROSITE" id="PS50111"/>
    </source>
</evidence>
<evidence type="ECO:0000313" key="9">
    <source>
        <dbReference type="Proteomes" id="UP000604730"/>
    </source>
</evidence>
<sequence>MGKNKERKTTEKKSIFNSFAVRVGLIVSLVLLVVLGAKAVFDNNYEKETAIQNVETAKLEEAKKIAYKIESQFAGAYQIGYDVKSIAEAMLNDVPLENRSRSMIVGSAKQIFDNNDFISGVGIYFTENGFDGKDAKDGRFSEYIEREDGKVISTYEDGIDDKEWYSATLSGNKPILLDPYIDTDNQLKTSYCIPISYKDKAVGAVVVDILLSDLQQDFKDDSTDGEEFKGLLTDTGFFIANAMDDSEVAKNLFEQVPEAKANVAEAIANGFKQSEETIAGTDLPGKITYVVVNFPGVDKKWCLENIISYRRVVEHATQFVLSNIIYHAAIISIIAGIVIFLMITRVARPMALIEKAMHKMANYDLDISDETANATKYMKGKDEIANVMRSIKTMTENLSSIVNNISSHAQNTAATAEELTATAQSASSSSNDVSNAVNNISEGAMSQAEDTQSAAGSVEKSGELLDGMVEIQEKLSHSMEHINSLKDESNVIMNELVQITGENKEISEKVSDVIQETNDATEAIASASEMIQSISDQTNLLSLNAAIEAARAGEAGRGFAVVADEVRKLAEDSAKFTGEIREVIDELKKKAKEAVDMIKLSNEIIDRQGSKVKETNDKLAEISAELEGSKRIVESINESSTQIKTENENVVKVVENLSAIAEENAATTEEVAASVDTQVQAIQNISQASESLADIASQLQSEVSKFNL</sequence>
<dbReference type="Pfam" id="PF22673">
    <property type="entry name" value="MCP-like_PDC_1"/>
    <property type="match status" value="1"/>
</dbReference>
<dbReference type="PROSITE" id="PS50885">
    <property type="entry name" value="HAMP"/>
    <property type="match status" value="1"/>
</dbReference>
<evidence type="ECO:0000256" key="2">
    <source>
        <dbReference type="ARBA" id="ARBA00029447"/>
    </source>
</evidence>
<feature type="transmembrane region" description="Helical" evidence="5">
    <location>
        <begin position="20"/>
        <end position="41"/>
    </location>
</feature>
<proteinExistence type="inferred from homology"/>
<keyword evidence="9" id="KW-1185">Reference proteome</keyword>
<evidence type="ECO:0000259" key="7">
    <source>
        <dbReference type="PROSITE" id="PS50885"/>
    </source>
</evidence>
<gene>
    <name evidence="8" type="ORF">JJN12_00630</name>
</gene>
<dbReference type="Gene3D" id="3.30.450.20">
    <property type="entry name" value="PAS domain"/>
    <property type="match status" value="1"/>
</dbReference>
<dbReference type="PANTHER" id="PTHR32089">
    <property type="entry name" value="METHYL-ACCEPTING CHEMOTAXIS PROTEIN MCPB"/>
    <property type="match status" value="1"/>
</dbReference>
<evidence type="ECO:0000256" key="5">
    <source>
        <dbReference type="SAM" id="Phobius"/>
    </source>
</evidence>
<dbReference type="InterPro" id="IPR004089">
    <property type="entry name" value="MCPsignal_dom"/>
</dbReference>
<keyword evidence="5" id="KW-1133">Transmembrane helix</keyword>
<keyword evidence="1 3" id="KW-0807">Transducer</keyword>
<dbReference type="InterPro" id="IPR003660">
    <property type="entry name" value="HAMP_dom"/>
</dbReference>
<comment type="caution">
    <text evidence="8">The sequence shown here is derived from an EMBL/GenBank/DDBJ whole genome shotgun (WGS) entry which is preliminary data.</text>
</comment>
<dbReference type="Pfam" id="PF00015">
    <property type="entry name" value="MCPsignal"/>
    <property type="match status" value="1"/>
</dbReference>
<keyword evidence="5" id="KW-0812">Transmembrane</keyword>
<dbReference type="EMBL" id="JAEPRJ010000001">
    <property type="protein sequence ID" value="MBK5896295.1"/>
    <property type="molecule type" value="Genomic_DNA"/>
</dbReference>
<dbReference type="CDD" id="cd06225">
    <property type="entry name" value="HAMP"/>
    <property type="match status" value="1"/>
</dbReference>
<feature type="transmembrane region" description="Helical" evidence="5">
    <location>
        <begin position="324"/>
        <end position="347"/>
    </location>
</feature>
<dbReference type="CDD" id="cd12913">
    <property type="entry name" value="PDC1_MCP_like"/>
    <property type="match status" value="1"/>
</dbReference>
<feature type="domain" description="Methyl-accepting transducer" evidence="6">
    <location>
        <begin position="422"/>
        <end position="672"/>
    </location>
</feature>
<organism evidence="8 9">
    <name type="scientific">Catonella massiliensis</name>
    <dbReference type="NCBI Taxonomy" id="2799636"/>
    <lineage>
        <taxon>Bacteria</taxon>
        <taxon>Bacillati</taxon>
        <taxon>Bacillota</taxon>
        <taxon>Clostridia</taxon>
        <taxon>Lachnospirales</taxon>
        <taxon>Lachnospiraceae</taxon>
        <taxon>Catonella</taxon>
    </lineage>
</organism>
<evidence type="ECO:0000256" key="3">
    <source>
        <dbReference type="PROSITE-ProRule" id="PRU00284"/>
    </source>
</evidence>
<dbReference type="Proteomes" id="UP000604730">
    <property type="component" value="Unassembled WGS sequence"/>
</dbReference>
<dbReference type="RefSeq" id="WP_208427880.1">
    <property type="nucleotide sequence ID" value="NZ_JAEPRJ010000001.1"/>
</dbReference>
<dbReference type="Gene3D" id="1.10.287.950">
    <property type="entry name" value="Methyl-accepting chemotaxis protein"/>
    <property type="match status" value="1"/>
</dbReference>
<protein>
    <submittedName>
        <fullName evidence="8">Methyl-accepting chemotaxis protein</fullName>
    </submittedName>
</protein>
<keyword evidence="5" id="KW-0472">Membrane</keyword>
<dbReference type="SUPFAM" id="SSF58104">
    <property type="entry name" value="Methyl-accepting chemotaxis protein (MCP) signaling domain"/>
    <property type="match status" value="1"/>
</dbReference>
<evidence type="ECO:0000256" key="1">
    <source>
        <dbReference type="ARBA" id="ARBA00023224"/>
    </source>
</evidence>
<feature type="domain" description="HAMP" evidence="7">
    <location>
        <begin position="344"/>
        <end position="403"/>
    </location>
</feature>